<evidence type="ECO:0000256" key="3">
    <source>
        <dbReference type="ARBA" id="ARBA00023004"/>
    </source>
</evidence>
<dbReference type="GO" id="GO:0051537">
    <property type="term" value="F:2 iron, 2 sulfur cluster binding"/>
    <property type="evidence" value="ECO:0007669"/>
    <property type="project" value="UniProtKB-KW"/>
</dbReference>
<keyword evidence="9" id="KW-1185">Reference proteome</keyword>
<dbReference type="Pfam" id="PF01722">
    <property type="entry name" value="BolA"/>
    <property type="match status" value="1"/>
</dbReference>
<keyword evidence="2" id="KW-0479">Metal-binding</keyword>
<evidence type="ECO:0000256" key="5">
    <source>
        <dbReference type="ARBA" id="ARBA00023284"/>
    </source>
</evidence>
<dbReference type="Gene3D" id="3.30.300.90">
    <property type="entry name" value="BolA-like"/>
    <property type="match status" value="1"/>
</dbReference>
<dbReference type="Pfam" id="PF00462">
    <property type="entry name" value="Glutaredoxin"/>
    <property type="match status" value="1"/>
</dbReference>
<organism evidence="8 9">
    <name type="scientific">Methyloprofundus sedimenti</name>
    <dbReference type="NCBI Taxonomy" id="1420851"/>
    <lineage>
        <taxon>Bacteria</taxon>
        <taxon>Pseudomonadati</taxon>
        <taxon>Pseudomonadota</taxon>
        <taxon>Gammaproteobacteria</taxon>
        <taxon>Methylococcales</taxon>
        <taxon>Methylococcaceae</taxon>
        <taxon>Methyloprofundus</taxon>
    </lineage>
</organism>
<dbReference type="InterPro" id="IPR036065">
    <property type="entry name" value="BolA-like_sf"/>
</dbReference>
<protein>
    <submittedName>
        <fullName evidence="8">Glutaredoxin</fullName>
    </submittedName>
</protein>
<feature type="domain" description="Glutaredoxin" evidence="7">
    <location>
        <begin position="16"/>
        <end position="80"/>
    </location>
</feature>
<keyword evidence="3" id="KW-0408">Iron</keyword>
<dbReference type="CDD" id="cd03028">
    <property type="entry name" value="GRX_PICOT_like"/>
    <property type="match status" value="1"/>
</dbReference>
<dbReference type="PANTHER" id="PTHR10293:SF72">
    <property type="entry name" value="MONOTHIOL GLUTAREDOXIN-S14, CHLOROPLASTIC"/>
    <property type="match status" value="1"/>
</dbReference>
<dbReference type="Proteomes" id="UP000191980">
    <property type="component" value="Unassembled WGS sequence"/>
</dbReference>
<keyword evidence="4" id="KW-0411">Iron-sulfur</keyword>
<comment type="similarity">
    <text evidence="6">Belongs to the BolA/IbaG family.</text>
</comment>
<dbReference type="EMBL" id="LPUF01000003">
    <property type="protein sequence ID" value="OQK15541.1"/>
    <property type="molecule type" value="Genomic_DNA"/>
</dbReference>
<evidence type="ECO:0000313" key="9">
    <source>
        <dbReference type="Proteomes" id="UP000191980"/>
    </source>
</evidence>
<dbReference type="Gene3D" id="3.40.30.10">
    <property type="entry name" value="Glutaredoxin"/>
    <property type="match status" value="1"/>
</dbReference>
<accession>A0A1V8M1V5</accession>
<evidence type="ECO:0000313" key="8">
    <source>
        <dbReference type="EMBL" id="OQK15541.1"/>
    </source>
</evidence>
<sequence length="206" mass="22203">MNTDERIQQQLSENPIILYMKGVPENPECGFSGKTVVALKSTGIPFAFVNVLASPFIREKLPKISKWPTFPQLFVKGELIGGCDIVEAMTADGSLLPILQAAIADQAVSDPGATVSHAEVEQLIKQDYPDSTVYIEGEGCDLLITVISDKFDGLSMVKQQQGVMATLTEPLGNGRLHAVSINAFTVNQWQEKQAAGSSNGLLQINV</sequence>
<dbReference type="OrthoDB" id="9804115at2"/>
<dbReference type="PROSITE" id="PS51354">
    <property type="entry name" value="GLUTAREDOXIN_2"/>
    <property type="match status" value="1"/>
</dbReference>
<dbReference type="InterPro" id="IPR002109">
    <property type="entry name" value="Glutaredoxin"/>
</dbReference>
<evidence type="ECO:0000256" key="2">
    <source>
        <dbReference type="ARBA" id="ARBA00022723"/>
    </source>
</evidence>
<dbReference type="InterPro" id="IPR033658">
    <property type="entry name" value="GRX_PICOT-like"/>
</dbReference>
<evidence type="ECO:0000256" key="1">
    <source>
        <dbReference type="ARBA" id="ARBA00022714"/>
    </source>
</evidence>
<dbReference type="InterPro" id="IPR036249">
    <property type="entry name" value="Thioredoxin-like_sf"/>
</dbReference>
<evidence type="ECO:0000256" key="6">
    <source>
        <dbReference type="RuleBase" id="RU003860"/>
    </source>
</evidence>
<dbReference type="RefSeq" id="WP_080523785.1">
    <property type="nucleotide sequence ID" value="NZ_LPUF01000003.1"/>
</dbReference>
<dbReference type="PANTHER" id="PTHR10293">
    <property type="entry name" value="GLUTAREDOXIN FAMILY MEMBER"/>
    <property type="match status" value="1"/>
</dbReference>
<name>A0A1V8M1V5_9GAMM</name>
<dbReference type="InterPro" id="IPR002634">
    <property type="entry name" value="BolA"/>
</dbReference>
<reference evidence="8 9" key="1">
    <citation type="submission" date="2015-12" db="EMBL/GenBank/DDBJ databases">
        <authorList>
            <person name="Shamseldin A."/>
            <person name="Moawad H."/>
            <person name="Abd El-Rahim W.M."/>
            <person name="Sadowsky M.J."/>
        </authorList>
    </citation>
    <scope>NUCLEOTIDE SEQUENCE [LARGE SCALE GENOMIC DNA]</scope>
    <source>
        <strain evidence="8 9">WF1</strain>
    </source>
</reference>
<evidence type="ECO:0000256" key="4">
    <source>
        <dbReference type="ARBA" id="ARBA00023014"/>
    </source>
</evidence>
<evidence type="ECO:0000259" key="7">
    <source>
        <dbReference type="Pfam" id="PF00462"/>
    </source>
</evidence>
<dbReference type="STRING" id="1420851.AU255_15040"/>
<keyword evidence="1" id="KW-0001">2Fe-2S</keyword>
<keyword evidence="5" id="KW-0676">Redox-active center</keyword>
<dbReference type="InterPro" id="IPR004480">
    <property type="entry name" value="Monothiol_GRX-rel"/>
</dbReference>
<dbReference type="SUPFAM" id="SSF82657">
    <property type="entry name" value="BolA-like"/>
    <property type="match status" value="1"/>
</dbReference>
<dbReference type="NCBIfam" id="TIGR00365">
    <property type="entry name" value="Grx4 family monothiol glutaredoxin"/>
    <property type="match status" value="1"/>
</dbReference>
<dbReference type="SUPFAM" id="SSF52833">
    <property type="entry name" value="Thioredoxin-like"/>
    <property type="match status" value="1"/>
</dbReference>
<comment type="caution">
    <text evidence="8">The sequence shown here is derived from an EMBL/GenBank/DDBJ whole genome shotgun (WGS) entry which is preliminary data.</text>
</comment>
<proteinExistence type="inferred from homology"/>
<dbReference type="GO" id="GO:0046872">
    <property type="term" value="F:metal ion binding"/>
    <property type="evidence" value="ECO:0007669"/>
    <property type="project" value="UniProtKB-KW"/>
</dbReference>
<gene>
    <name evidence="8" type="ORF">AU255_15040</name>
</gene>
<dbReference type="AlphaFoldDB" id="A0A1V8M1V5"/>